<accession>H8FQX7</accession>
<dbReference type="STRING" id="1150626.PHAMO_210276"/>
<keyword evidence="2" id="KW-1185">Reference proteome</keyword>
<evidence type="ECO:0000313" key="1">
    <source>
        <dbReference type="EMBL" id="CCG40765.1"/>
    </source>
</evidence>
<protein>
    <submittedName>
        <fullName evidence="1">Uncharacterized protein</fullName>
    </submittedName>
</protein>
<name>H8FQX7_MAGML</name>
<dbReference type="Proteomes" id="UP000004169">
    <property type="component" value="Unassembled WGS sequence"/>
</dbReference>
<proteinExistence type="predicted"/>
<sequence>MVTVNVPTPYHQQDTDYFCGAASAQMILASVNAGALLDQVGLYNDNHSHSIAEGGWATGPDGLTWTLNNRQNGKYFVLDALDTEDSISRMICWTLHHYKVAPAALVYGWQHWIVVHGADISALPASSTDHAFTINAFYVNNPWPPVPGGPGSPPPHSTTDNCGTGGNRGIAHEHIAYATWRSTYMTGVPGGHWVGKFVAICDPSPPPIGRGAALPYVLRVSGGPLISAEVAVQKAREGVAHYNLAKNPAWLDAFELKGGAVASEPILVQRLDHQDSYYYIVPQGKAVVAIDAHTGEYLQASIHPGIGKTLASASLSALTKQTHNLSIQLPNQGGILRLRPEIVTPHRTLVWKPCRESLSPFFPFQMLTQGNRQVYVRVDGPVFAALHDDGRGI</sequence>
<dbReference type="RefSeq" id="WP_002727306.1">
    <property type="nucleotide sequence ID" value="NZ_CAHP01000014.1"/>
</dbReference>
<dbReference type="eggNOG" id="ENOG502ZEVG">
    <property type="taxonomic scope" value="Bacteria"/>
</dbReference>
<evidence type="ECO:0000313" key="2">
    <source>
        <dbReference type="Proteomes" id="UP000004169"/>
    </source>
</evidence>
<dbReference type="AlphaFoldDB" id="H8FQX7"/>
<dbReference type="EMBL" id="CAHP01000014">
    <property type="protein sequence ID" value="CCG40765.1"/>
    <property type="molecule type" value="Genomic_DNA"/>
</dbReference>
<comment type="caution">
    <text evidence="1">The sequence shown here is derived from an EMBL/GenBank/DDBJ whole genome shotgun (WGS) entry which is preliminary data.</text>
</comment>
<dbReference type="OrthoDB" id="8477118at2"/>
<organism evidence="1 2">
    <name type="scientific">Magnetospirillum molischianum DSM 120</name>
    <dbReference type="NCBI Taxonomy" id="1150626"/>
    <lineage>
        <taxon>Bacteria</taxon>
        <taxon>Pseudomonadati</taxon>
        <taxon>Pseudomonadota</taxon>
        <taxon>Alphaproteobacteria</taxon>
        <taxon>Rhodospirillales</taxon>
        <taxon>Rhodospirillaceae</taxon>
        <taxon>Magnetospirillum</taxon>
    </lineage>
</organism>
<reference evidence="1 2" key="1">
    <citation type="journal article" date="2012" name="J. Bacteriol.">
        <title>Draft Genome Sequence of the Purple Photosynthetic Bacterium Phaeospirillum molischianum DSM120, a Particularly Versatile Bacterium.</title>
        <authorList>
            <person name="Duquesne K."/>
            <person name="Prima V."/>
            <person name="Ji B."/>
            <person name="Rouy Z."/>
            <person name="Medigue C."/>
            <person name="Talla E."/>
            <person name="Sturgis J.N."/>
        </authorList>
    </citation>
    <scope>NUCLEOTIDE SEQUENCE [LARGE SCALE GENOMIC DNA]</scope>
    <source>
        <strain evidence="2">DSM120</strain>
    </source>
</reference>
<gene>
    <name evidence="1" type="ORF">PHAMO_210276</name>
</gene>